<name>A0A327MDM5_9PROT</name>
<feature type="transmembrane region" description="Helical" evidence="6">
    <location>
        <begin position="235"/>
        <end position="255"/>
    </location>
</feature>
<protein>
    <submittedName>
        <fullName evidence="8">EamA family transporter</fullName>
    </submittedName>
</protein>
<dbReference type="SUPFAM" id="SSF103481">
    <property type="entry name" value="Multidrug resistance efflux transporter EmrE"/>
    <property type="match status" value="2"/>
</dbReference>
<feature type="transmembrane region" description="Helical" evidence="6">
    <location>
        <begin position="205"/>
        <end position="223"/>
    </location>
</feature>
<dbReference type="GO" id="GO:0005886">
    <property type="term" value="C:plasma membrane"/>
    <property type="evidence" value="ECO:0007669"/>
    <property type="project" value="UniProtKB-SubCell"/>
</dbReference>
<evidence type="ECO:0000313" key="8">
    <source>
        <dbReference type="EMBL" id="RAI60163.1"/>
    </source>
</evidence>
<feature type="transmembrane region" description="Helical" evidence="6">
    <location>
        <begin position="85"/>
        <end position="109"/>
    </location>
</feature>
<dbReference type="PANTHER" id="PTHR32322">
    <property type="entry name" value="INNER MEMBRANE TRANSPORTER"/>
    <property type="match status" value="1"/>
</dbReference>
<evidence type="ECO:0000256" key="5">
    <source>
        <dbReference type="ARBA" id="ARBA00023136"/>
    </source>
</evidence>
<keyword evidence="5 6" id="KW-0472">Membrane</keyword>
<keyword evidence="2" id="KW-1003">Cell membrane</keyword>
<organism evidence="8 9">
    <name type="scientific">Roseicella frigidaeris</name>
    <dbReference type="NCBI Taxonomy" id="2230885"/>
    <lineage>
        <taxon>Bacteria</taxon>
        <taxon>Pseudomonadati</taxon>
        <taxon>Pseudomonadota</taxon>
        <taxon>Alphaproteobacteria</taxon>
        <taxon>Acetobacterales</taxon>
        <taxon>Roseomonadaceae</taxon>
        <taxon>Roseicella</taxon>
    </lineage>
</organism>
<keyword evidence="3 6" id="KW-0812">Transmembrane</keyword>
<dbReference type="OrthoDB" id="7850605at2"/>
<dbReference type="AlphaFoldDB" id="A0A327MDM5"/>
<feature type="transmembrane region" description="Helical" evidence="6">
    <location>
        <begin position="267"/>
        <end position="286"/>
    </location>
</feature>
<evidence type="ECO:0000256" key="4">
    <source>
        <dbReference type="ARBA" id="ARBA00022989"/>
    </source>
</evidence>
<reference evidence="9" key="1">
    <citation type="submission" date="2018-06" db="EMBL/GenBank/DDBJ databases">
        <authorList>
            <person name="Khan S.A."/>
        </authorList>
    </citation>
    <scope>NUCLEOTIDE SEQUENCE [LARGE SCALE GENOMIC DNA]</scope>
    <source>
        <strain evidence="9">DB-1506</strain>
    </source>
</reference>
<keyword evidence="9" id="KW-1185">Reference proteome</keyword>
<feature type="transmembrane region" description="Helical" evidence="6">
    <location>
        <begin position="21"/>
        <end position="41"/>
    </location>
</feature>
<evidence type="ECO:0000256" key="3">
    <source>
        <dbReference type="ARBA" id="ARBA00022692"/>
    </source>
</evidence>
<dbReference type="PANTHER" id="PTHR32322:SF18">
    <property type="entry name" value="S-ADENOSYLMETHIONINE_S-ADENOSYLHOMOCYSTEINE TRANSPORTER"/>
    <property type="match status" value="1"/>
</dbReference>
<dbReference type="InterPro" id="IPR050638">
    <property type="entry name" value="AA-Vitamin_Transporters"/>
</dbReference>
<gene>
    <name evidence="8" type="ORF">DOO78_03485</name>
</gene>
<comment type="caution">
    <text evidence="8">The sequence shown here is derived from an EMBL/GenBank/DDBJ whole genome shotgun (WGS) entry which is preliminary data.</text>
</comment>
<evidence type="ECO:0000256" key="1">
    <source>
        <dbReference type="ARBA" id="ARBA00004651"/>
    </source>
</evidence>
<accession>A0A327MDM5</accession>
<feature type="transmembrane region" description="Helical" evidence="6">
    <location>
        <begin position="53"/>
        <end position="73"/>
    </location>
</feature>
<proteinExistence type="predicted"/>
<dbReference type="InterPro" id="IPR037185">
    <property type="entry name" value="EmrE-like"/>
</dbReference>
<feature type="transmembrane region" description="Helical" evidence="6">
    <location>
        <begin position="115"/>
        <end position="134"/>
    </location>
</feature>
<dbReference type="Pfam" id="PF00892">
    <property type="entry name" value="EamA"/>
    <property type="match status" value="2"/>
</dbReference>
<evidence type="ECO:0000313" key="9">
    <source>
        <dbReference type="Proteomes" id="UP000249065"/>
    </source>
</evidence>
<sequence>MSLATRRDAAGPAAPASAPALPLRGLGYLSVTALAWGLNWPVMKLLMRDWPPYAFRIFAALGAVTLLGLVALAQRDRLWPRRDQWGRLAVSAVLNVSAWSVVAPLSLFWLDAAEAAIIGYTMPVWATVLAWPVLGERPTARRIAGLVLGLAGVTLLLGGTLAGAGMAAFQAKLPGAAAILCTALMFAGGAVFTKRWPVQMAPVPLVAWQVAIGTAPVWAIALAFEHLDLGRVTWVGWGCLAYVAVMAQCVAYLAWFRALRLLPAGTAAIGSLLVPVIGVVSSGLLLGEPLGLRHGLALALTLGGVLLAARR</sequence>
<dbReference type="InterPro" id="IPR000620">
    <property type="entry name" value="EamA_dom"/>
</dbReference>
<evidence type="ECO:0000256" key="2">
    <source>
        <dbReference type="ARBA" id="ARBA00022475"/>
    </source>
</evidence>
<feature type="transmembrane region" description="Helical" evidence="6">
    <location>
        <begin position="292"/>
        <end position="309"/>
    </location>
</feature>
<dbReference type="Proteomes" id="UP000249065">
    <property type="component" value="Unassembled WGS sequence"/>
</dbReference>
<comment type="subcellular location">
    <subcellularLocation>
        <location evidence="1">Cell membrane</location>
        <topology evidence="1">Multi-pass membrane protein</topology>
    </subcellularLocation>
</comment>
<keyword evidence="4 6" id="KW-1133">Transmembrane helix</keyword>
<feature type="domain" description="EamA" evidence="7">
    <location>
        <begin position="25"/>
        <end position="157"/>
    </location>
</feature>
<evidence type="ECO:0000259" key="7">
    <source>
        <dbReference type="Pfam" id="PF00892"/>
    </source>
</evidence>
<feature type="domain" description="EamA" evidence="7">
    <location>
        <begin position="174"/>
        <end position="308"/>
    </location>
</feature>
<feature type="transmembrane region" description="Helical" evidence="6">
    <location>
        <begin position="175"/>
        <end position="193"/>
    </location>
</feature>
<feature type="transmembrane region" description="Helical" evidence="6">
    <location>
        <begin position="146"/>
        <end position="169"/>
    </location>
</feature>
<dbReference type="RefSeq" id="WP_111468348.1">
    <property type="nucleotide sequence ID" value="NZ_QLIX01000002.1"/>
</dbReference>
<dbReference type="EMBL" id="QLIX01000002">
    <property type="protein sequence ID" value="RAI60163.1"/>
    <property type="molecule type" value="Genomic_DNA"/>
</dbReference>
<evidence type="ECO:0000256" key="6">
    <source>
        <dbReference type="SAM" id="Phobius"/>
    </source>
</evidence>